<keyword evidence="6 9" id="KW-1133">Transmembrane helix</keyword>
<evidence type="ECO:0000256" key="3">
    <source>
        <dbReference type="ARBA" id="ARBA00010858"/>
    </source>
</evidence>
<name>A0ABD3S3B2_9LAMI</name>
<evidence type="ECO:0000256" key="1">
    <source>
        <dbReference type="ARBA" id="ARBA00004141"/>
    </source>
</evidence>
<gene>
    <name evidence="10" type="ORF">ACJIZ3_004895</name>
</gene>
<protein>
    <recommendedName>
        <fullName evidence="12">Oleosin</fullName>
    </recommendedName>
</protein>
<dbReference type="Proteomes" id="UP001634393">
    <property type="component" value="Unassembled WGS sequence"/>
</dbReference>
<feature type="transmembrane region" description="Helical" evidence="9">
    <location>
        <begin position="64"/>
        <end position="89"/>
    </location>
</feature>
<evidence type="ECO:0000256" key="5">
    <source>
        <dbReference type="ARBA" id="ARBA00022692"/>
    </source>
</evidence>
<evidence type="ECO:0000256" key="6">
    <source>
        <dbReference type="ARBA" id="ARBA00022989"/>
    </source>
</evidence>
<feature type="region of interest" description="Disordered" evidence="8">
    <location>
        <begin position="1"/>
        <end position="30"/>
    </location>
</feature>
<evidence type="ECO:0008006" key="12">
    <source>
        <dbReference type="Google" id="ProtNLM"/>
    </source>
</evidence>
<comment type="subcellular location">
    <subcellularLocation>
        <location evidence="2">Lipid droplet</location>
    </subcellularLocation>
    <subcellularLocation>
        <location evidence="1">Membrane</location>
        <topology evidence="1">Multi-pass membrane protein</topology>
    </subcellularLocation>
</comment>
<dbReference type="PANTHER" id="PTHR33203:SF24">
    <property type="entry name" value="OLEOSIN"/>
    <property type="match status" value="1"/>
</dbReference>
<evidence type="ECO:0000313" key="10">
    <source>
        <dbReference type="EMBL" id="KAL3818990.1"/>
    </source>
</evidence>
<comment type="similarity">
    <text evidence="3">Belongs to the oleosin family.</text>
</comment>
<feature type="region of interest" description="Disordered" evidence="8">
    <location>
        <begin position="141"/>
        <end position="160"/>
    </location>
</feature>
<dbReference type="GO" id="GO:0016020">
    <property type="term" value="C:membrane"/>
    <property type="evidence" value="ECO:0007669"/>
    <property type="project" value="UniProtKB-SubCell"/>
</dbReference>
<dbReference type="EMBL" id="JBJXBP010000007">
    <property type="protein sequence ID" value="KAL3818990.1"/>
    <property type="molecule type" value="Genomic_DNA"/>
</dbReference>
<comment type="caution">
    <text evidence="10">The sequence shown here is derived from an EMBL/GenBank/DDBJ whole genome shotgun (WGS) entry which is preliminary data.</text>
</comment>
<evidence type="ECO:0000256" key="9">
    <source>
        <dbReference type="SAM" id="Phobius"/>
    </source>
</evidence>
<reference evidence="10 11" key="1">
    <citation type="submission" date="2024-12" db="EMBL/GenBank/DDBJ databases">
        <title>The unique morphological basis and parallel evolutionary history of personate flowers in Penstemon.</title>
        <authorList>
            <person name="Depatie T.H."/>
            <person name="Wessinger C.A."/>
        </authorList>
    </citation>
    <scope>NUCLEOTIDE SEQUENCE [LARGE SCALE GENOMIC DNA]</scope>
    <source>
        <strain evidence="10">WTNN_2</strain>
        <tissue evidence="10">Leaf</tissue>
    </source>
</reference>
<dbReference type="GO" id="GO:0009791">
    <property type="term" value="P:post-embryonic development"/>
    <property type="evidence" value="ECO:0007669"/>
    <property type="project" value="UniProtKB-ARBA"/>
</dbReference>
<dbReference type="GO" id="GO:0048608">
    <property type="term" value="P:reproductive structure development"/>
    <property type="evidence" value="ECO:0007669"/>
    <property type="project" value="UniProtKB-ARBA"/>
</dbReference>
<keyword evidence="4" id="KW-0551">Lipid droplet</keyword>
<sequence length="160" mass="16952">MKTLINSSQLTPSHSINMSDQPKPMSQKLQESTPTRSQAVILLTATTIGGFLLGLAGMTLTGTLIALIIATPVLLLVSPIVVPAAVVLASVTTGFLSSGGFLVAALAVVAWLYKYVARKHLFGASRLDYAKMKIASKARDVKERAAREHGHKTQEPVQGS</sequence>
<feature type="transmembrane region" description="Helical" evidence="9">
    <location>
        <begin position="39"/>
        <end position="57"/>
    </location>
</feature>
<feature type="compositionally biased region" description="Polar residues" evidence="8">
    <location>
        <begin position="1"/>
        <end position="20"/>
    </location>
</feature>
<feature type="transmembrane region" description="Helical" evidence="9">
    <location>
        <begin position="95"/>
        <end position="116"/>
    </location>
</feature>
<evidence type="ECO:0000256" key="7">
    <source>
        <dbReference type="ARBA" id="ARBA00023136"/>
    </source>
</evidence>
<dbReference type="GO" id="GO:0005811">
    <property type="term" value="C:lipid droplet"/>
    <property type="evidence" value="ECO:0007669"/>
    <property type="project" value="UniProtKB-SubCell"/>
</dbReference>
<keyword evidence="7 9" id="KW-0472">Membrane</keyword>
<evidence type="ECO:0000256" key="2">
    <source>
        <dbReference type="ARBA" id="ARBA00004502"/>
    </source>
</evidence>
<evidence type="ECO:0000313" key="11">
    <source>
        <dbReference type="Proteomes" id="UP001634393"/>
    </source>
</evidence>
<accession>A0ABD3S3B2</accession>
<dbReference type="InterPro" id="IPR000136">
    <property type="entry name" value="Oleosin"/>
</dbReference>
<dbReference type="AlphaFoldDB" id="A0ABD3S3B2"/>
<organism evidence="10 11">
    <name type="scientific">Penstemon smallii</name>
    <dbReference type="NCBI Taxonomy" id="265156"/>
    <lineage>
        <taxon>Eukaryota</taxon>
        <taxon>Viridiplantae</taxon>
        <taxon>Streptophyta</taxon>
        <taxon>Embryophyta</taxon>
        <taxon>Tracheophyta</taxon>
        <taxon>Spermatophyta</taxon>
        <taxon>Magnoliopsida</taxon>
        <taxon>eudicotyledons</taxon>
        <taxon>Gunneridae</taxon>
        <taxon>Pentapetalae</taxon>
        <taxon>asterids</taxon>
        <taxon>lamiids</taxon>
        <taxon>Lamiales</taxon>
        <taxon>Plantaginaceae</taxon>
        <taxon>Cheloneae</taxon>
        <taxon>Penstemon</taxon>
    </lineage>
</organism>
<dbReference type="Pfam" id="PF01277">
    <property type="entry name" value="Oleosin"/>
    <property type="match status" value="1"/>
</dbReference>
<evidence type="ECO:0000256" key="8">
    <source>
        <dbReference type="SAM" id="MobiDB-lite"/>
    </source>
</evidence>
<proteinExistence type="inferred from homology"/>
<dbReference type="PANTHER" id="PTHR33203">
    <property type="entry name" value="OLEOSIN"/>
    <property type="match status" value="1"/>
</dbReference>
<keyword evidence="11" id="KW-1185">Reference proteome</keyword>
<feature type="compositionally biased region" description="Basic and acidic residues" evidence="8">
    <location>
        <begin position="141"/>
        <end position="154"/>
    </location>
</feature>
<evidence type="ECO:0000256" key="4">
    <source>
        <dbReference type="ARBA" id="ARBA00022677"/>
    </source>
</evidence>
<keyword evidence="5 9" id="KW-0812">Transmembrane</keyword>